<proteinExistence type="predicted"/>
<evidence type="ECO:0000313" key="1">
    <source>
        <dbReference type="EMBL" id="KAK7910011.1"/>
    </source>
</evidence>
<reference evidence="2" key="1">
    <citation type="submission" date="2024-04" db="EMBL/GenBank/DDBJ databases">
        <title>Salinicola lusitanus LLJ914,a marine bacterium isolated from the Okinawa Trough.</title>
        <authorList>
            <person name="Li J."/>
        </authorList>
    </citation>
    <scope>NUCLEOTIDE SEQUENCE [LARGE SCALE GENOMIC DNA]</scope>
</reference>
<gene>
    <name evidence="1" type="ORF">WMY93_014695</name>
</gene>
<comment type="caution">
    <text evidence="1">The sequence shown here is derived from an EMBL/GenBank/DDBJ whole genome shotgun (WGS) entry which is preliminary data.</text>
</comment>
<protein>
    <submittedName>
        <fullName evidence="1">Uncharacterized protein</fullName>
    </submittedName>
</protein>
<sequence length="534" mass="59167">MTYYPKGTGTYTIEMRYRTMGRQCTVQGFVCLSKTNCGKRISERENTVDTQSFELNQICQLEIIQILEATSNDPYKMGIQNLDEKWAKNPFSGSLPVKGSFEVELRRRSDTGRINFPPQATIMSPLRIAHNCLIERKIHPLTFDPDGDDVVCRYGRQPFECDPCEPPAFFFFTQDCTFTFNEKAEKGLHVVELMMEDHPKNTIVLSQNDGTRDEKQTSDHISSVPFHFAVDVLSGLNSCEEGLFLPQFVDPTPKHGDRVYVPFPSDDTIFSVQAKASEAKIAGLLFSGPSGVFKESSSEGNFKLFWKTSESDNNATYPLCFVAQVFINSIEYHSEIRCVLLIVGNAFIVTTPATSTATATTASSTTTSVISPDLSNTTATPIPFTPTNTTSTTTAMNTSTTTVTSVYPIVNETTADISTSTQPNTTASLSYPAINATSADSFNMTTTPMPFTPTNTTSTTTAMNTSTTTQLMRLQVQRFLQHDYYAYALYDNQHYFNYNCNEYFNDHECAPTAASSAALLRGFSTGPPVVIVRQ</sequence>
<dbReference type="AlphaFoldDB" id="A0AAW0NZQ8"/>
<keyword evidence="2" id="KW-1185">Reference proteome</keyword>
<evidence type="ECO:0000313" key="2">
    <source>
        <dbReference type="Proteomes" id="UP001460270"/>
    </source>
</evidence>
<dbReference type="EMBL" id="JBBPFD010000010">
    <property type="protein sequence ID" value="KAK7910011.1"/>
    <property type="molecule type" value="Genomic_DNA"/>
</dbReference>
<dbReference type="Proteomes" id="UP001460270">
    <property type="component" value="Unassembled WGS sequence"/>
</dbReference>
<accession>A0AAW0NZQ8</accession>
<organism evidence="1 2">
    <name type="scientific">Mugilogobius chulae</name>
    <name type="common">yellowstripe goby</name>
    <dbReference type="NCBI Taxonomy" id="88201"/>
    <lineage>
        <taxon>Eukaryota</taxon>
        <taxon>Metazoa</taxon>
        <taxon>Chordata</taxon>
        <taxon>Craniata</taxon>
        <taxon>Vertebrata</taxon>
        <taxon>Euteleostomi</taxon>
        <taxon>Actinopterygii</taxon>
        <taxon>Neopterygii</taxon>
        <taxon>Teleostei</taxon>
        <taxon>Neoteleostei</taxon>
        <taxon>Acanthomorphata</taxon>
        <taxon>Gobiaria</taxon>
        <taxon>Gobiiformes</taxon>
        <taxon>Gobioidei</taxon>
        <taxon>Gobiidae</taxon>
        <taxon>Gobionellinae</taxon>
        <taxon>Mugilogobius</taxon>
    </lineage>
</organism>
<name>A0AAW0NZQ8_9GOBI</name>